<dbReference type="Gene3D" id="2.30.31.10">
    <property type="entry name" value="Transcriptional Coactivator Pc4, Chain A"/>
    <property type="match status" value="1"/>
</dbReference>
<dbReference type="KEGG" id="mcha:111023988"/>
<comment type="similarity">
    <text evidence="1">Belongs to the Whirly family.</text>
</comment>
<evidence type="ECO:0000313" key="4">
    <source>
        <dbReference type="RefSeq" id="XP_022157228.1"/>
    </source>
</evidence>
<dbReference type="GO" id="GO:0003697">
    <property type="term" value="F:single-stranded DNA binding"/>
    <property type="evidence" value="ECO:0007669"/>
    <property type="project" value="InterPro"/>
</dbReference>
<dbReference type="GO" id="GO:0006355">
    <property type="term" value="P:regulation of DNA-templated transcription"/>
    <property type="evidence" value="ECO:0007669"/>
    <property type="project" value="InterPro"/>
</dbReference>
<evidence type="ECO:0000313" key="3">
    <source>
        <dbReference type="Proteomes" id="UP000504603"/>
    </source>
</evidence>
<dbReference type="Proteomes" id="UP000504603">
    <property type="component" value="Unplaced"/>
</dbReference>
<reference evidence="4" key="1">
    <citation type="submission" date="2025-08" db="UniProtKB">
        <authorList>
            <consortium name="RefSeq"/>
        </authorList>
    </citation>
    <scope>IDENTIFICATION</scope>
    <source>
        <strain evidence="4">OHB3-1</strain>
    </source>
</reference>
<accession>A0A6J1DSU6</accession>
<dbReference type="GeneID" id="111023988"/>
<dbReference type="Pfam" id="PF08536">
    <property type="entry name" value="Whirly"/>
    <property type="match status" value="1"/>
</dbReference>
<keyword evidence="3" id="KW-1185">Reference proteome</keyword>
<keyword evidence="2" id="KW-0809">Transit peptide</keyword>
<dbReference type="AlphaFoldDB" id="A0A6J1DSU6"/>
<evidence type="ECO:0000256" key="2">
    <source>
        <dbReference type="ARBA" id="ARBA00022946"/>
    </source>
</evidence>
<dbReference type="InterPro" id="IPR013742">
    <property type="entry name" value="Whirly"/>
</dbReference>
<dbReference type="SUPFAM" id="SSF54447">
    <property type="entry name" value="ssDNA-binding transcriptional regulator domain"/>
    <property type="match status" value="1"/>
</dbReference>
<proteinExistence type="inferred from homology"/>
<dbReference type="PANTHER" id="PTHR31745:SF1">
    <property type="entry name" value="SINGLE-STRANDED DNA-BINDING PROTEIN WHY2, MITOCHONDRIAL"/>
    <property type="match status" value="1"/>
</dbReference>
<dbReference type="OrthoDB" id="511009at2759"/>
<protein>
    <submittedName>
        <fullName evidence="4">Single-stranded DNA-bindig protein WHY2, mitochondrial isoform X1</fullName>
    </submittedName>
</protein>
<gene>
    <name evidence="4" type="primary">LOC111023988</name>
</gene>
<dbReference type="RefSeq" id="XP_022157228.1">
    <property type="nucleotide sequence ID" value="XM_022301536.1"/>
</dbReference>
<organism evidence="3 4">
    <name type="scientific">Momordica charantia</name>
    <name type="common">Bitter gourd</name>
    <name type="synonym">Balsam pear</name>
    <dbReference type="NCBI Taxonomy" id="3673"/>
    <lineage>
        <taxon>Eukaryota</taxon>
        <taxon>Viridiplantae</taxon>
        <taxon>Streptophyta</taxon>
        <taxon>Embryophyta</taxon>
        <taxon>Tracheophyta</taxon>
        <taxon>Spermatophyta</taxon>
        <taxon>Magnoliopsida</taxon>
        <taxon>eudicotyledons</taxon>
        <taxon>Gunneridae</taxon>
        <taxon>Pentapetalae</taxon>
        <taxon>rosids</taxon>
        <taxon>fabids</taxon>
        <taxon>Cucurbitales</taxon>
        <taxon>Cucurbitaceae</taxon>
        <taxon>Momordiceae</taxon>
        <taxon>Momordica</taxon>
    </lineage>
</organism>
<sequence>MGKFTPFLISRRLNQLFEQIVCKKSGNVGHPFGSHSFSSRVGIPDSRQNFTQTVTKNAGDRVYASYNVYKGKAGVSMMPCLPTFTKLDSGNLVISRRGSVMLTFFPAIGERKYDWTKKQLFSLSATEIGTLISLGPRDSCEFFHDPGMLSSTAGQVRKSLTIKSHADGNGYFISLNVVNNMQNTKEFLSVPFTAGEFSVMKTACSVKHHHFDRTPTILKDKRIYKLQNNPSIRVCPAAHSWLGPADQT</sequence>
<name>A0A6J1DSU6_MOMCH</name>
<dbReference type="PANTHER" id="PTHR31745">
    <property type="entry name" value="SINGLE-STRANDED DNA-BINDING PROTEIN WHY2, MITOCHONDRIAL"/>
    <property type="match status" value="1"/>
</dbReference>
<evidence type="ECO:0000256" key="1">
    <source>
        <dbReference type="ARBA" id="ARBA00006061"/>
    </source>
</evidence>
<dbReference type="GO" id="GO:0006952">
    <property type="term" value="P:defense response"/>
    <property type="evidence" value="ECO:0007669"/>
    <property type="project" value="InterPro"/>
</dbReference>
<dbReference type="InterPro" id="IPR009044">
    <property type="entry name" value="ssDNA-bd_transcriptional_reg"/>
</dbReference>